<accession>A0A0A9E6Y0</accession>
<name>A0A0A9E6Y0_ARUDO</name>
<organism evidence="1">
    <name type="scientific">Arundo donax</name>
    <name type="common">Giant reed</name>
    <name type="synonym">Donax arundinaceus</name>
    <dbReference type="NCBI Taxonomy" id="35708"/>
    <lineage>
        <taxon>Eukaryota</taxon>
        <taxon>Viridiplantae</taxon>
        <taxon>Streptophyta</taxon>
        <taxon>Embryophyta</taxon>
        <taxon>Tracheophyta</taxon>
        <taxon>Spermatophyta</taxon>
        <taxon>Magnoliopsida</taxon>
        <taxon>Liliopsida</taxon>
        <taxon>Poales</taxon>
        <taxon>Poaceae</taxon>
        <taxon>PACMAD clade</taxon>
        <taxon>Arundinoideae</taxon>
        <taxon>Arundineae</taxon>
        <taxon>Arundo</taxon>
    </lineage>
</organism>
<dbReference type="AlphaFoldDB" id="A0A0A9E6Y0"/>
<sequence length="30" mass="3470">MFEIPNIHAVKVFCVERDFFFCSSSFGNVV</sequence>
<evidence type="ECO:0000313" key="1">
    <source>
        <dbReference type="EMBL" id="JAD94793.1"/>
    </source>
</evidence>
<proteinExistence type="predicted"/>
<dbReference type="EMBL" id="GBRH01203102">
    <property type="protein sequence ID" value="JAD94793.1"/>
    <property type="molecule type" value="Transcribed_RNA"/>
</dbReference>
<reference evidence="1" key="2">
    <citation type="journal article" date="2015" name="Data Brief">
        <title>Shoot transcriptome of the giant reed, Arundo donax.</title>
        <authorList>
            <person name="Barrero R.A."/>
            <person name="Guerrero F.D."/>
            <person name="Moolhuijzen P."/>
            <person name="Goolsby J.A."/>
            <person name="Tidwell J."/>
            <person name="Bellgard S.E."/>
            <person name="Bellgard M.I."/>
        </authorList>
    </citation>
    <scope>NUCLEOTIDE SEQUENCE</scope>
    <source>
        <tissue evidence="1">Shoot tissue taken approximately 20 cm above the soil surface</tissue>
    </source>
</reference>
<reference evidence="1" key="1">
    <citation type="submission" date="2014-09" db="EMBL/GenBank/DDBJ databases">
        <authorList>
            <person name="Magalhaes I.L.F."/>
            <person name="Oliveira U."/>
            <person name="Santos F.R."/>
            <person name="Vidigal T.H.D.A."/>
            <person name="Brescovit A.D."/>
            <person name="Santos A.J."/>
        </authorList>
    </citation>
    <scope>NUCLEOTIDE SEQUENCE</scope>
    <source>
        <tissue evidence="1">Shoot tissue taken approximately 20 cm above the soil surface</tissue>
    </source>
</reference>
<protein>
    <submittedName>
        <fullName evidence="1">Uncharacterized protein</fullName>
    </submittedName>
</protein>